<name>A0AAE0T7G9_9BIVA</name>
<protein>
    <submittedName>
        <fullName evidence="1">Uncharacterized protein</fullName>
    </submittedName>
</protein>
<evidence type="ECO:0000313" key="1">
    <source>
        <dbReference type="EMBL" id="KAK3605255.1"/>
    </source>
</evidence>
<organism evidence="1 2">
    <name type="scientific">Potamilus streckersoni</name>
    <dbReference type="NCBI Taxonomy" id="2493646"/>
    <lineage>
        <taxon>Eukaryota</taxon>
        <taxon>Metazoa</taxon>
        <taxon>Spiralia</taxon>
        <taxon>Lophotrochozoa</taxon>
        <taxon>Mollusca</taxon>
        <taxon>Bivalvia</taxon>
        <taxon>Autobranchia</taxon>
        <taxon>Heteroconchia</taxon>
        <taxon>Palaeoheterodonta</taxon>
        <taxon>Unionida</taxon>
        <taxon>Unionoidea</taxon>
        <taxon>Unionidae</taxon>
        <taxon>Ambleminae</taxon>
        <taxon>Lampsilini</taxon>
        <taxon>Potamilus</taxon>
    </lineage>
</organism>
<reference evidence="1" key="2">
    <citation type="journal article" date="2021" name="Genome Biol. Evol.">
        <title>Developing a high-quality reference genome for a parasitic bivalve with doubly uniparental inheritance (Bivalvia: Unionida).</title>
        <authorList>
            <person name="Smith C.H."/>
        </authorList>
    </citation>
    <scope>NUCLEOTIDE SEQUENCE</scope>
    <source>
        <strain evidence="1">CHS0354</strain>
        <tissue evidence="1">Mantle</tissue>
    </source>
</reference>
<accession>A0AAE0T7G9</accession>
<evidence type="ECO:0000313" key="2">
    <source>
        <dbReference type="Proteomes" id="UP001195483"/>
    </source>
</evidence>
<dbReference type="Proteomes" id="UP001195483">
    <property type="component" value="Unassembled WGS sequence"/>
</dbReference>
<keyword evidence="2" id="KW-1185">Reference proteome</keyword>
<dbReference type="EMBL" id="JAEAOA010002204">
    <property type="protein sequence ID" value="KAK3605255.1"/>
    <property type="molecule type" value="Genomic_DNA"/>
</dbReference>
<comment type="caution">
    <text evidence="1">The sequence shown here is derived from an EMBL/GenBank/DDBJ whole genome shotgun (WGS) entry which is preliminary data.</text>
</comment>
<proteinExistence type="predicted"/>
<sequence>MVNYKLIIYDRIQTHFLTTLMAFKQIPKELAVEIGNFWEEMEELHKESVPQHTNANLSIQKEKGTRLDAIDLFPVTDAIDLFLEPMSTYIRAPEKIIGKVEMAMMTPRSRAPIILNFPMQYLETDL</sequence>
<reference evidence="1" key="1">
    <citation type="journal article" date="2021" name="Genome Biol. Evol.">
        <title>A High-Quality Reference Genome for a Parasitic Bivalve with Doubly Uniparental Inheritance (Bivalvia: Unionida).</title>
        <authorList>
            <person name="Smith C.H."/>
        </authorList>
    </citation>
    <scope>NUCLEOTIDE SEQUENCE</scope>
    <source>
        <strain evidence="1">CHS0354</strain>
    </source>
</reference>
<reference evidence="1" key="3">
    <citation type="submission" date="2023-05" db="EMBL/GenBank/DDBJ databases">
        <authorList>
            <person name="Smith C.H."/>
        </authorList>
    </citation>
    <scope>NUCLEOTIDE SEQUENCE</scope>
    <source>
        <strain evidence="1">CHS0354</strain>
        <tissue evidence="1">Mantle</tissue>
    </source>
</reference>
<dbReference type="AlphaFoldDB" id="A0AAE0T7G9"/>
<gene>
    <name evidence="1" type="ORF">CHS0354_037656</name>
</gene>